<evidence type="ECO:0000256" key="3">
    <source>
        <dbReference type="ARBA" id="ARBA00004947"/>
    </source>
</evidence>
<feature type="binding site" evidence="14">
    <location>
        <begin position="161"/>
        <end position="163"/>
    </location>
    <ligand>
        <name>beta-D-galactose</name>
        <dbReference type="ChEBI" id="CHEBI:27667"/>
    </ligand>
</feature>
<evidence type="ECO:0000256" key="5">
    <source>
        <dbReference type="ARBA" id="ARBA00006206"/>
    </source>
</evidence>
<dbReference type="InterPro" id="IPR014718">
    <property type="entry name" value="GH-type_carb-bd"/>
</dbReference>
<accession>A0AA36G9A9</accession>
<evidence type="ECO:0000256" key="7">
    <source>
        <dbReference type="ARBA" id="ARBA00021023"/>
    </source>
</evidence>
<feature type="binding site" evidence="13">
    <location>
        <position position="227"/>
    </location>
    <ligand>
        <name>beta-D-galactose</name>
        <dbReference type="ChEBI" id="CHEBI:27667"/>
    </ligand>
</feature>
<dbReference type="InterPro" id="IPR047215">
    <property type="entry name" value="Galactose_mutarotase-like"/>
</dbReference>
<dbReference type="EC" id="5.1.3.3" evidence="6"/>
<comment type="pathway">
    <text evidence="4">Carbohydrate metabolism; hexose metabolism.</text>
</comment>
<gene>
    <name evidence="15" type="ORF">MSPICULIGERA_LOCUS20914</name>
</gene>
<keyword evidence="9" id="KW-0119">Carbohydrate metabolism</keyword>
<dbReference type="GO" id="GO:0033499">
    <property type="term" value="P:galactose catabolic process via UDP-galactose, Leloir pathway"/>
    <property type="evidence" value="ECO:0007669"/>
    <property type="project" value="TreeGrafter"/>
</dbReference>
<evidence type="ECO:0000313" key="15">
    <source>
        <dbReference type="EMBL" id="CAJ0582784.1"/>
    </source>
</evidence>
<protein>
    <recommendedName>
        <fullName evidence="7">Galactose mutarotase</fullName>
        <ecNumber evidence="6">5.1.3.3</ecNumber>
    </recommendedName>
    <alternativeName>
        <fullName evidence="10">Aldose 1-epimerase</fullName>
    </alternativeName>
</protein>
<comment type="function">
    <text evidence="11">Mutarotase that catalyzes the interconversion of beta-D-galactose and alpha-D-galactose during galactose metabolism. Beta-D-galactose is metabolized in the liver into glucose 1-phosphate, the primary metabolic fuel, by the action of four enzymes that constitute the Leloir pathway: GALM, GALK1 (galactokinase), GALT (galactose-1-phosphate uridylyltransferase) and GALE (UDP-galactose-4'-epimerase). Involved in the maintenance of the equilibrium between the beta- and alpha-anomers of galactose, therefore ensuring a sufficient supply of the alpha-anomer for GALK1. Also active on D-glucose although shows a preference for galactose over glucose.</text>
</comment>
<keyword evidence="8" id="KW-0413">Isomerase</keyword>
<dbReference type="InterPro" id="IPR015443">
    <property type="entry name" value="Aldose_1-epimerase"/>
</dbReference>
<dbReference type="PANTHER" id="PTHR10091:SF0">
    <property type="entry name" value="GALACTOSE MUTAROTASE"/>
    <property type="match status" value="1"/>
</dbReference>
<evidence type="ECO:0000256" key="1">
    <source>
        <dbReference type="ARBA" id="ARBA00001614"/>
    </source>
</evidence>
<evidence type="ECO:0000256" key="14">
    <source>
        <dbReference type="PIRSR" id="PIRSR005096-3"/>
    </source>
</evidence>
<evidence type="ECO:0000256" key="6">
    <source>
        <dbReference type="ARBA" id="ARBA00013185"/>
    </source>
</evidence>
<dbReference type="InterPro" id="IPR011013">
    <property type="entry name" value="Gal_mutarotase_sf_dom"/>
</dbReference>
<comment type="similarity">
    <text evidence="5">Belongs to the aldose epimerase family.</text>
</comment>
<evidence type="ECO:0000256" key="8">
    <source>
        <dbReference type="ARBA" id="ARBA00023235"/>
    </source>
</evidence>
<dbReference type="CDD" id="cd09019">
    <property type="entry name" value="galactose_mutarotase_like"/>
    <property type="match status" value="1"/>
</dbReference>
<dbReference type="EMBL" id="CATQJA010002664">
    <property type="protein sequence ID" value="CAJ0582784.1"/>
    <property type="molecule type" value="Genomic_DNA"/>
</dbReference>
<feature type="active site" description="Proton acceptor" evidence="12">
    <location>
        <position position="289"/>
    </location>
</feature>
<evidence type="ECO:0000256" key="2">
    <source>
        <dbReference type="ARBA" id="ARBA00001712"/>
    </source>
</evidence>
<dbReference type="Pfam" id="PF01263">
    <property type="entry name" value="Aldose_epim"/>
    <property type="match status" value="1"/>
</dbReference>
<dbReference type="SUPFAM" id="SSF74650">
    <property type="entry name" value="Galactose mutarotase-like"/>
    <property type="match status" value="1"/>
</dbReference>
<reference evidence="15" key="1">
    <citation type="submission" date="2023-06" db="EMBL/GenBank/DDBJ databases">
        <authorList>
            <person name="Delattre M."/>
        </authorList>
    </citation>
    <scope>NUCLEOTIDE SEQUENCE</scope>
    <source>
        <strain evidence="15">AF72</strain>
    </source>
</reference>
<dbReference type="PANTHER" id="PTHR10091">
    <property type="entry name" value="ALDOSE-1-EPIMERASE"/>
    <property type="match status" value="1"/>
</dbReference>
<dbReference type="GO" id="GO:0006006">
    <property type="term" value="P:glucose metabolic process"/>
    <property type="evidence" value="ECO:0007669"/>
    <property type="project" value="TreeGrafter"/>
</dbReference>
<comment type="pathway">
    <text evidence="3">Carbohydrate metabolism; galactose metabolism.</text>
</comment>
<feature type="non-terminal residue" evidence="15">
    <location>
        <position position="339"/>
    </location>
</feature>
<sequence>MQAIELKNGRGLRAVILPKGAILQALFFKDESGKEIDIALGYDTAEGYAKDRFFFGQTVGRVCNRIKDGKFEFEGKQYQLDINKPPHHLHGGANGCGKRDWEIVRRSVCSVTLRVHMKHEEDGYPGDAKIDCTYTVNDMNHLLIEYSGVCTENSLLNLTNHTYWNLDGEDTINDHILEVRADSYLPTDETNLPTGEIAVVSGTRFDFRKPKKLGELLGKETGTVKLDNDFVLNDIRSRVANVLLASKKSGIMMEMLTSYPIAHVYAGEYVDTEGKQNKPYKANSGIAIECQGYTNAVNYPHFPQITVNANEVFRREIVYAFGHLNSNEISDFTNGEAEE</sequence>
<evidence type="ECO:0000256" key="11">
    <source>
        <dbReference type="ARBA" id="ARBA00045743"/>
    </source>
</evidence>
<feature type="binding site" evidence="14">
    <location>
        <begin position="64"/>
        <end position="65"/>
    </location>
    <ligand>
        <name>beta-D-galactose</name>
        <dbReference type="ChEBI" id="CHEBI:27667"/>
    </ligand>
</feature>
<comment type="catalytic activity">
    <reaction evidence="1">
        <text>alpha-D-glucose = beta-D-glucose</text>
        <dbReference type="Rhea" id="RHEA:10264"/>
        <dbReference type="ChEBI" id="CHEBI:15903"/>
        <dbReference type="ChEBI" id="CHEBI:17925"/>
        <dbReference type="EC" id="5.1.3.3"/>
    </reaction>
</comment>
<evidence type="ECO:0000256" key="9">
    <source>
        <dbReference type="ARBA" id="ARBA00023277"/>
    </source>
</evidence>
<dbReference type="PROSITE" id="PS00545">
    <property type="entry name" value="ALDOSE_1_EPIMERASE"/>
    <property type="match status" value="1"/>
</dbReference>
<organism evidence="15 16">
    <name type="scientific">Mesorhabditis spiculigera</name>
    <dbReference type="NCBI Taxonomy" id="96644"/>
    <lineage>
        <taxon>Eukaryota</taxon>
        <taxon>Metazoa</taxon>
        <taxon>Ecdysozoa</taxon>
        <taxon>Nematoda</taxon>
        <taxon>Chromadorea</taxon>
        <taxon>Rhabditida</taxon>
        <taxon>Rhabditina</taxon>
        <taxon>Rhabditomorpha</taxon>
        <taxon>Rhabditoidea</taxon>
        <taxon>Rhabditidae</taxon>
        <taxon>Mesorhabditinae</taxon>
        <taxon>Mesorhabditis</taxon>
    </lineage>
</organism>
<dbReference type="PIRSF" id="PIRSF005096">
    <property type="entry name" value="GALM"/>
    <property type="match status" value="1"/>
</dbReference>
<evidence type="ECO:0000256" key="4">
    <source>
        <dbReference type="ARBA" id="ARBA00005028"/>
    </source>
</evidence>
<dbReference type="InterPro" id="IPR008183">
    <property type="entry name" value="Aldose_1/G6P_1-epimerase"/>
</dbReference>
<comment type="catalytic activity">
    <reaction evidence="2">
        <text>alpha-D-galactose = beta-D-galactose</text>
        <dbReference type="Rhea" id="RHEA:28675"/>
        <dbReference type="ChEBI" id="CHEBI:27667"/>
        <dbReference type="ChEBI" id="CHEBI:28061"/>
        <dbReference type="EC" id="5.1.3.3"/>
    </reaction>
    <physiologicalReaction direction="right-to-left" evidence="2">
        <dbReference type="Rhea" id="RHEA:28677"/>
    </physiologicalReaction>
</comment>
<dbReference type="AlphaFoldDB" id="A0AA36G9A9"/>
<dbReference type="GO" id="GO:0004034">
    <property type="term" value="F:aldose 1-epimerase activity"/>
    <property type="evidence" value="ECO:0007669"/>
    <property type="project" value="UniProtKB-EC"/>
</dbReference>
<keyword evidence="16" id="KW-1185">Reference proteome</keyword>
<evidence type="ECO:0000256" key="13">
    <source>
        <dbReference type="PIRSR" id="PIRSR005096-2"/>
    </source>
</evidence>
<evidence type="ECO:0000256" key="12">
    <source>
        <dbReference type="PIRSR" id="PIRSR005096-1"/>
    </source>
</evidence>
<dbReference type="Proteomes" id="UP001177023">
    <property type="component" value="Unassembled WGS sequence"/>
</dbReference>
<evidence type="ECO:0000256" key="10">
    <source>
        <dbReference type="ARBA" id="ARBA00032729"/>
    </source>
</evidence>
<proteinExistence type="inferred from homology"/>
<name>A0AA36G9A9_9BILA</name>
<dbReference type="InterPro" id="IPR018052">
    <property type="entry name" value="Ald1_epimerase_CS"/>
</dbReference>
<comment type="caution">
    <text evidence="15">The sequence shown here is derived from an EMBL/GenBank/DDBJ whole genome shotgun (WGS) entry which is preliminary data.</text>
</comment>
<dbReference type="Gene3D" id="2.70.98.10">
    <property type="match status" value="1"/>
</dbReference>
<dbReference type="GO" id="GO:0030246">
    <property type="term" value="F:carbohydrate binding"/>
    <property type="evidence" value="ECO:0007669"/>
    <property type="project" value="InterPro"/>
</dbReference>
<feature type="active site" description="Proton donor" evidence="12">
    <location>
        <position position="161"/>
    </location>
</feature>
<evidence type="ECO:0000313" key="16">
    <source>
        <dbReference type="Proteomes" id="UP001177023"/>
    </source>
</evidence>